<accession>A0A0B7AA28</accession>
<dbReference type="AlphaFoldDB" id="A0A0B7AA28"/>
<name>A0A0B7AA28_9EUPU</name>
<dbReference type="EMBL" id="HACG01029965">
    <property type="protein sequence ID" value="CEK76830.1"/>
    <property type="molecule type" value="Transcribed_RNA"/>
</dbReference>
<protein>
    <submittedName>
        <fullName evidence="2">Uncharacterized protein</fullName>
    </submittedName>
</protein>
<evidence type="ECO:0000256" key="1">
    <source>
        <dbReference type="SAM" id="MobiDB-lite"/>
    </source>
</evidence>
<gene>
    <name evidence="2" type="primary">ORF101707</name>
</gene>
<feature type="compositionally biased region" description="Basic and acidic residues" evidence="1">
    <location>
        <begin position="48"/>
        <end position="60"/>
    </location>
</feature>
<reference evidence="2" key="1">
    <citation type="submission" date="2014-12" db="EMBL/GenBank/DDBJ databases">
        <title>Insight into the proteome of Arion vulgaris.</title>
        <authorList>
            <person name="Aradska J."/>
            <person name="Bulat T."/>
            <person name="Smidak R."/>
            <person name="Sarate P."/>
            <person name="Gangsoo J."/>
            <person name="Sialana F."/>
            <person name="Bilban M."/>
            <person name="Lubec G."/>
        </authorList>
    </citation>
    <scope>NUCLEOTIDE SEQUENCE</scope>
    <source>
        <tissue evidence="2">Skin</tissue>
    </source>
</reference>
<evidence type="ECO:0000313" key="2">
    <source>
        <dbReference type="EMBL" id="CEK76830.1"/>
    </source>
</evidence>
<feature type="region of interest" description="Disordered" evidence="1">
    <location>
        <begin position="15"/>
        <end position="60"/>
    </location>
</feature>
<sequence length="60" mass="6784">PVLDVELLHENRSYCRNRNNETKLGGNTGTDRDQSKVDKSRLGGGTGIDRRNRSKVEKSR</sequence>
<feature type="non-terminal residue" evidence="2">
    <location>
        <position position="1"/>
    </location>
</feature>
<organism evidence="2">
    <name type="scientific">Arion vulgaris</name>
    <dbReference type="NCBI Taxonomy" id="1028688"/>
    <lineage>
        <taxon>Eukaryota</taxon>
        <taxon>Metazoa</taxon>
        <taxon>Spiralia</taxon>
        <taxon>Lophotrochozoa</taxon>
        <taxon>Mollusca</taxon>
        <taxon>Gastropoda</taxon>
        <taxon>Heterobranchia</taxon>
        <taxon>Euthyneura</taxon>
        <taxon>Panpulmonata</taxon>
        <taxon>Eupulmonata</taxon>
        <taxon>Stylommatophora</taxon>
        <taxon>Helicina</taxon>
        <taxon>Arionoidea</taxon>
        <taxon>Arionidae</taxon>
        <taxon>Arion</taxon>
    </lineage>
</organism>
<proteinExistence type="predicted"/>
<feature type="compositionally biased region" description="Basic and acidic residues" evidence="1">
    <location>
        <begin position="30"/>
        <end position="41"/>
    </location>
</feature>